<organism evidence="1 2">
    <name type="scientific">Vibrio tapetis subsp. tapetis</name>
    <dbReference type="NCBI Taxonomy" id="1671868"/>
    <lineage>
        <taxon>Bacteria</taxon>
        <taxon>Pseudomonadati</taxon>
        <taxon>Pseudomonadota</taxon>
        <taxon>Gammaproteobacteria</taxon>
        <taxon>Vibrionales</taxon>
        <taxon>Vibrionaceae</taxon>
        <taxon>Vibrio</taxon>
    </lineage>
</organism>
<dbReference type="Proteomes" id="UP000235828">
    <property type="component" value="Chromosome A"/>
</dbReference>
<name>A0A2N8Z8P7_9VIBR</name>
<protein>
    <recommendedName>
        <fullName evidence="3">Cyd operon protein YbgT</fullName>
    </recommendedName>
</protein>
<keyword evidence="2" id="KW-1185">Reference proteome</keyword>
<dbReference type="KEGG" id="vta:A0320"/>
<evidence type="ECO:0008006" key="3">
    <source>
        <dbReference type="Google" id="ProtNLM"/>
    </source>
</evidence>
<proteinExistence type="predicted"/>
<dbReference type="RefSeq" id="WP_102521198.1">
    <property type="nucleotide sequence ID" value="NZ_LT960611.1"/>
</dbReference>
<sequence>MWYFIWILGLFLASAFSILNAISFENYDSETET</sequence>
<gene>
    <name evidence="1" type="ORF">VTAP4600_A0320</name>
</gene>
<dbReference type="OrthoDB" id="9806372at2"/>
<dbReference type="InterPro" id="IPR011724">
    <property type="entry name" value="Cyd_oper_YbgT"/>
</dbReference>
<dbReference type="Pfam" id="PF08173">
    <property type="entry name" value="YbgT_YccB"/>
    <property type="match status" value="1"/>
</dbReference>
<dbReference type="AlphaFoldDB" id="A0A2N8Z8P7"/>
<accession>A0A2N8Z8P7</accession>
<reference evidence="1 2" key="1">
    <citation type="submission" date="2017-10" db="EMBL/GenBank/DDBJ databases">
        <authorList>
            <person name="Banno H."/>
            <person name="Chua N.-H."/>
        </authorList>
    </citation>
    <scope>NUCLEOTIDE SEQUENCE [LARGE SCALE GENOMIC DNA]</scope>
    <source>
        <strain evidence="1">Vibrio tapetis CECT4600</strain>
    </source>
</reference>
<dbReference type="NCBIfam" id="TIGR02106">
    <property type="entry name" value="cyd_oper_ybgT"/>
    <property type="match status" value="1"/>
</dbReference>
<evidence type="ECO:0000313" key="1">
    <source>
        <dbReference type="EMBL" id="SON48299.1"/>
    </source>
</evidence>
<evidence type="ECO:0000313" key="2">
    <source>
        <dbReference type="Proteomes" id="UP000235828"/>
    </source>
</evidence>
<dbReference type="EMBL" id="LT960611">
    <property type="protein sequence ID" value="SON48299.1"/>
    <property type="molecule type" value="Genomic_DNA"/>
</dbReference>
<dbReference type="InterPro" id="IPR012994">
    <property type="entry name" value="YbgT_YccB"/>
</dbReference>